<feature type="transmembrane region" description="Helical" evidence="9">
    <location>
        <begin position="6"/>
        <end position="27"/>
    </location>
</feature>
<dbReference type="Proteomes" id="UP000236723">
    <property type="component" value="Unassembled WGS sequence"/>
</dbReference>
<feature type="transmembrane region" description="Helical" evidence="9">
    <location>
        <begin position="187"/>
        <end position="213"/>
    </location>
</feature>
<evidence type="ECO:0000256" key="8">
    <source>
        <dbReference type="ARBA" id="ARBA00037998"/>
    </source>
</evidence>
<dbReference type="InterPro" id="IPR001851">
    <property type="entry name" value="ABC_transp_permease"/>
</dbReference>
<feature type="transmembrane region" description="Helical" evidence="9">
    <location>
        <begin position="58"/>
        <end position="77"/>
    </location>
</feature>
<keyword evidence="4 9" id="KW-0812">Transmembrane</keyword>
<dbReference type="PANTHER" id="PTHR11795">
    <property type="entry name" value="BRANCHED-CHAIN AMINO ACID TRANSPORT SYSTEM PERMEASE PROTEIN LIVH"/>
    <property type="match status" value="1"/>
</dbReference>
<dbReference type="Pfam" id="PF02653">
    <property type="entry name" value="BPD_transp_2"/>
    <property type="match status" value="1"/>
</dbReference>
<keyword evidence="7 9" id="KW-0472">Membrane</keyword>
<dbReference type="EMBL" id="FNVO01000001">
    <property type="protein sequence ID" value="SEF69206.1"/>
    <property type="molecule type" value="Genomic_DNA"/>
</dbReference>
<keyword evidence="5" id="KW-0029">Amino-acid transport</keyword>
<dbReference type="InterPro" id="IPR052157">
    <property type="entry name" value="BCAA_transport_permease"/>
</dbReference>
<evidence type="ECO:0000256" key="2">
    <source>
        <dbReference type="ARBA" id="ARBA00022448"/>
    </source>
</evidence>
<dbReference type="GO" id="GO:0005886">
    <property type="term" value="C:plasma membrane"/>
    <property type="evidence" value="ECO:0007669"/>
    <property type="project" value="UniProtKB-SubCell"/>
</dbReference>
<dbReference type="CDD" id="cd06582">
    <property type="entry name" value="TM_PBP1_LivH_like"/>
    <property type="match status" value="1"/>
</dbReference>
<feature type="transmembrane region" description="Helical" evidence="9">
    <location>
        <begin position="261"/>
        <end position="282"/>
    </location>
</feature>
<gene>
    <name evidence="10" type="ORF">SAMN04489712_101844</name>
</gene>
<evidence type="ECO:0000256" key="9">
    <source>
        <dbReference type="SAM" id="Phobius"/>
    </source>
</evidence>
<proteinExistence type="inferred from homology"/>
<evidence type="ECO:0000256" key="7">
    <source>
        <dbReference type="ARBA" id="ARBA00023136"/>
    </source>
</evidence>
<comment type="similarity">
    <text evidence="8">Belongs to the binding-protein-dependent transport system permease family. LivHM subfamily.</text>
</comment>
<dbReference type="PANTHER" id="PTHR11795:SF445">
    <property type="entry name" value="AMINO ACID ABC TRANSPORTER PERMEASE PROTEIN"/>
    <property type="match status" value="1"/>
</dbReference>
<keyword evidence="3" id="KW-1003">Cell membrane</keyword>
<accession>A0A1H5U2D4</accession>
<dbReference type="GO" id="GO:0022857">
    <property type="term" value="F:transmembrane transporter activity"/>
    <property type="evidence" value="ECO:0007669"/>
    <property type="project" value="InterPro"/>
</dbReference>
<feature type="transmembrane region" description="Helical" evidence="9">
    <location>
        <begin position="141"/>
        <end position="158"/>
    </location>
</feature>
<evidence type="ECO:0000313" key="10">
    <source>
        <dbReference type="EMBL" id="SEF69206.1"/>
    </source>
</evidence>
<dbReference type="GO" id="GO:0006865">
    <property type="term" value="P:amino acid transport"/>
    <property type="evidence" value="ECO:0007669"/>
    <property type="project" value="UniProtKB-KW"/>
</dbReference>
<evidence type="ECO:0000256" key="6">
    <source>
        <dbReference type="ARBA" id="ARBA00022989"/>
    </source>
</evidence>
<evidence type="ECO:0000256" key="5">
    <source>
        <dbReference type="ARBA" id="ARBA00022970"/>
    </source>
</evidence>
<name>A0A1H5U2D4_9ACTN</name>
<dbReference type="RefSeq" id="WP_103936215.1">
    <property type="nucleotide sequence ID" value="NZ_FNVO01000001.1"/>
</dbReference>
<evidence type="ECO:0000256" key="3">
    <source>
        <dbReference type="ARBA" id="ARBA00022475"/>
    </source>
</evidence>
<organism evidence="10 11">
    <name type="scientific">Thermomonospora echinospora</name>
    <dbReference type="NCBI Taxonomy" id="1992"/>
    <lineage>
        <taxon>Bacteria</taxon>
        <taxon>Bacillati</taxon>
        <taxon>Actinomycetota</taxon>
        <taxon>Actinomycetes</taxon>
        <taxon>Streptosporangiales</taxon>
        <taxon>Thermomonosporaceae</taxon>
        <taxon>Thermomonospora</taxon>
    </lineage>
</organism>
<keyword evidence="2" id="KW-0813">Transport</keyword>
<feature type="transmembrane region" description="Helical" evidence="9">
    <location>
        <begin position="225"/>
        <end position="249"/>
    </location>
</feature>
<feature type="transmembrane region" description="Helical" evidence="9">
    <location>
        <begin position="34"/>
        <end position="52"/>
    </location>
</feature>
<feature type="transmembrane region" description="Helical" evidence="9">
    <location>
        <begin position="89"/>
        <end position="109"/>
    </location>
</feature>
<protein>
    <submittedName>
        <fullName evidence="10">Amino acid/amide ABC transporter membrane protein 1, HAAT family</fullName>
    </submittedName>
</protein>
<dbReference type="OrthoDB" id="9807115at2"/>
<evidence type="ECO:0000313" key="11">
    <source>
        <dbReference type="Proteomes" id="UP000236723"/>
    </source>
</evidence>
<dbReference type="AlphaFoldDB" id="A0A1H5U2D4"/>
<evidence type="ECO:0000256" key="1">
    <source>
        <dbReference type="ARBA" id="ARBA00004651"/>
    </source>
</evidence>
<reference evidence="11" key="1">
    <citation type="submission" date="2016-10" db="EMBL/GenBank/DDBJ databases">
        <authorList>
            <person name="Varghese N."/>
            <person name="Submissions S."/>
        </authorList>
    </citation>
    <scope>NUCLEOTIDE SEQUENCE [LARGE SCALE GENOMIC DNA]</scope>
    <source>
        <strain evidence="11">DSM 43163</strain>
    </source>
</reference>
<evidence type="ECO:0000256" key="4">
    <source>
        <dbReference type="ARBA" id="ARBA00022692"/>
    </source>
</evidence>
<comment type="subcellular location">
    <subcellularLocation>
        <location evidence="1">Cell membrane</location>
        <topology evidence="1">Multi-pass membrane protein</topology>
    </subcellularLocation>
</comment>
<keyword evidence="11" id="KW-1185">Reference proteome</keyword>
<sequence>MSPEAIIDGLFAGSVYALVALALTIVFRPTRIMNFAQGEAVILGAAVAYQIVALEKLGWAVTLGVTLVLAAFMGLLMERMIMLPVRLSGSRYAWIIATLAAALIFQSLFNLKYFDVDALRPEPVIEGGFQLVGIAVEWQEALTILVALAVMGGYDLFLHRSAYGRAIRATAHSSDTSVLMGIPVQRIIGLSFVIGAVITAIAGMLAAPVIFVAPAAGLLFTIKGFTAAVIGGVGSPRGALAGGMIVGLLDTVVRSMVGGSVGNFAVFAALAVILVVFPSGLFGKPMEAH</sequence>
<keyword evidence="6 9" id="KW-1133">Transmembrane helix</keyword>